<accession>A0ABY2GU48</accession>
<dbReference type="Gene3D" id="3.40.50.1110">
    <property type="entry name" value="SGNH hydrolase"/>
    <property type="match status" value="1"/>
</dbReference>
<name>A0ABY2GU48_9HYPO</name>
<comment type="caution">
    <text evidence="2">The sequence shown here is derived from an EMBL/GenBank/DDBJ whole genome shotgun (WGS) entry which is preliminary data.</text>
</comment>
<dbReference type="SUPFAM" id="SSF52266">
    <property type="entry name" value="SGNH hydrolase"/>
    <property type="match status" value="1"/>
</dbReference>
<feature type="non-terminal residue" evidence="2">
    <location>
        <position position="1"/>
    </location>
</feature>
<evidence type="ECO:0000259" key="1">
    <source>
        <dbReference type="Pfam" id="PF13472"/>
    </source>
</evidence>
<dbReference type="Proteomes" id="UP001642720">
    <property type="component" value="Unassembled WGS sequence"/>
</dbReference>
<dbReference type="GeneID" id="300580791"/>
<organism evidence="2 3">
    <name type="scientific">Trichoderma ghanense</name>
    <dbReference type="NCBI Taxonomy" id="65468"/>
    <lineage>
        <taxon>Eukaryota</taxon>
        <taxon>Fungi</taxon>
        <taxon>Dikarya</taxon>
        <taxon>Ascomycota</taxon>
        <taxon>Pezizomycotina</taxon>
        <taxon>Sordariomycetes</taxon>
        <taxon>Hypocreomycetidae</taxon>
        <taxon>Hypocreales</taxon>
        <taxon>Hypocreaceae</taxon>
        <taxon>Trichoderma</taxon>
    </lineage>
</organism>
<reference evidence="2 3" key="1">
    <citation type="submission" date="2018-01" db="EMBL/GenBank/DDBJ databases">
        <title>Genome characterization of the sugarcane-associated fungus Trichoderma ghanense CCMA-1212 and their application in lignocelulose bioconversion.</title>
        <authorList>
            <person name="Steindorff A.S."/>
            <person name="Mendes T.D."/>
            <person name="Vilela E.S.D."/>
            <person name="Rodrigues D.S."/>
            <person name="Formighieri E.F."/>
            <person name="Melo I.S."/>
            <person name="Favaro L.C.L."/>
        </authorList>
    </citation>
    <scope>NUCLEOTIDE SEQUENCE [LARGE SCALE GENOMIC DNA]</scope>
    <source>
        <strain evidence="2 3">CCMA-1212</strain>
    </source>
</reference>
<gene>
    <name evidence="2" type="ORF">CCMA1212_009253</name>
</gene>
<evidence type="ECO:0000313" key="3">
    <source>
        <dbReference type="Proteomes" id="UP001642720"/>
    </source>
</evidence>
<proteinExistence type="predicted"/>
<dbReference type="PANTHER" id="PTHR30383">
    <property type="entry name" value="THIOESTERASE 1/PROTEASE 1/LYSOPHOSPHOLIPASE L1"/>
    <property type="match status" value="1"/>
</dbReference>
<protein>
    <recommendedName>
        <fullName evidence="1">SGNH hydrolase-type esterase domain-containing protein</fullName>
    </recommendedName>
</protein>
<dbReference type="CDD" id="cd01833">
    <property type="entry name" value="XynB_like"/>
    <property type="match status" value="1"/>
</dbReference>
<feature type="domain" description="SGNH hydrolase-type esterase" evidence="1">
    <location>
        <begin position="108"/>
        <end position="254"/>
    </location>
</feature>
<dbReference type="RefSeq" id="XP_073555210.1">
    <property type="nucleotide sequence ID" value="XM_073706341.1"/>
</dbReference>
<dbReference type="InterPro" id="IPR013830">
    <property type="entry name" value="SGNH_hydro"/>
</dbReference>
<keyword evidence="3" id="KW-1185">Reference proteome</keyword>
<dbReference type="Pfam" id="PF13472">
    <property type="entry name" value="Lipase_GDSL_2"/>
    <property type="match status" value="1"/>
</dbReference>
<sequence length="310" mass="33890">TPQLSNQSVVSNVQPPAIPLKLVNTAPGKPIKPGTELRILPVGDSITYGFLSDQDGGDGNGYRLRLRQNLSKDKVVFAGTETTGNMTDGYFVWKDTTPHLQSAHVSHGMLMRCERIDICAAWNGKTMQYISDHVTPSLEQRPNIILLHAGTNDMNPNGAISKEGHDPVAASERLGSLVDKMTASCPDAVILVAMIIGTCNAEQAPQTRVFQSLISSVVAPRRETGKHVLAVDFSTFPLDKLRDCIHPTNEGYQLVGYYWYDFIAQIPRDWITAPVGKDPQRPDAQNLAMRLGADRLLLGLSGLLVVLMYA</sequence>
<dbReference type="PANTHER" id="PTHR30383:SF5">
    <property type="entry name" value="SGNH HYDROLASE-TYPE ESTERASE DOMAIN-CONTAINING PROTEIN"/>
    <property type="match status" value="1"/>
</dbReference>
<dbReference type="InterPro" id="IPR051532">
    <property type="entry name" value="Ester_Hydrolysis_Enzymes"/>
</dbReference>
<evidence type="ECO:0000313" key="2">
    <source>
        <dbReference type="EMBL" id="TFA99008.1"/>
    </source>
</evidence>
<dbReference type="EMBL" id="PPTA01000016">
    <property type="protein sequence ID" value="TFA99008.1"/>
    <property type="molecule type" value="Genomic_DNA"/>
</dbReference>
<dbReference type="InterPro" id="IPR036514">
    <property type="entry name" value="SGNH_hydro_sf"/>
</dbReference>